<accession>A0A1T5IRA1</accession>
<keyword evidence="3" id="KW-1185">Reference proteome</keyword>
<dbReference type="STRING" id="688867.SAMN05660236_0309"/>
<dbReference type="Proteomes" id="UP000190961">
    <property type="component" value="Unassembled WGS sequence"/>
</dbReference>
<dbReference type="PROSITE" id="PS51257">
    <property type="entry name" value="PROKAR_LIPOPROTEIN"/>
    <property type="match status" value="1"/>
</dbReference>
<dbReference type="EMBL" id="FUZU01000001">
    <property type="protein sequence ID" value="SKC41680.1"/>
    <property type="molecule type" value="Genomic_DNA"/>
</dbReference>
<organism evidence="2 3">
    <name type="scientific">Ohtaekwangia koreensis</name>
    <dbReference type="NCBI Taxonomy" id="688867"/>
    <lineage>
        <taxon>Bacteria</taxon>
        <taxon>Pseudomonadati</taxon>
        <taxon>Bacteroidota</taxon>
        <taxon>Cytophagia</taxon>
        <taxon>Cytophagales</taxon>
        <taxon>Fulvivirgaceae</taxon>
        <taxon>Ohtaekwangia</taxon>
    </lineage>
</organism>
<sequence length="309" mass="34955">MKYMKRYILLILILSLTSVSAIACDVCGCSLGGNYYGILPQFNKNFVGLRWSQAKFYAYMNHESEYTKPEYSHDTYSSVELWGRFYVSKKFQVFAFVPYAYNTMRGSEQNVTSQGLSDITVVANCLLFNTGDDKTKKFKHTLMAGGGLKLPTGKFELQDKGKLVNPNFQMGTGSIDFLVSAVYTVRYQKIGLNTETGYKINTRNSNDYLFGNQFHASSQLFYWQNVKAISFLPNAGIYYEQAASHKDGRAIQTNTGGSALLASAGLETYFKNFTLGVNYKHPLHQHYNSDDIADITTKDRWSVSMTYNF</sequence>
<keyword evidence="1" id="KW-0732">Signal</keyword>
<evidence type="ECO:0000313" key="3">
    <source>
        <dbReference type="Proteomes" id="UP000190961"/>
    </source>
</evidence>
<name>A0A1T5IRA1_9BACT</name>
<reference evidence="2 3" key="1">
    <citation type="submission" date="2017-02" db="EMBL/GenBank/DDBJ databases">
        <authorList>
            <person name="Peterson S.W."/>
        </authorList>
    </citation>
    <scope>NUCLEOTIDE SEQUENCE [LARGE SCALE GENOMIC DNA]</scope>
    <source>
        <strain evidence="2 3">DSM 25262</strain>
    </source>
</reference>
<evidence type="ECO:0000313" key="2">
    <source>
        <dbReference type="EMBL" id="SKC41680.1"/>
    </source>
</evidence>
<feature type="signal peptide" evidence="1">
    <location>
        <begin position="1"/>
        <end position="23"/>
    </location>
</feature>
<proteinExistence type="predicted"/>
<evidence type="ECO:0008006" key="4">
    <source>
        <dbReference type="Google" id="ProtNLM"/>
    </source>
</evidence>
<feature type="chain" id="PRO_5013160191" description="MetA-pathway of phenol degradation" evidence="1">
    <location>
        <begin position="24"/>
        <end position="309"/>
    </location>
</feature>
<dbReference type="AlphaFoldDB" id="A0A1T5IRA1"/>
<protein>
    <recommendedName>
        <fullName evidence="4">MetA-pathway of phenol degradation</fullName>
    </recommendedName>
</protein>
<evidence type="ECO:0000256" key="1">
    <source>
        <dbReference type="SAM" id="SignalP"/>
    </source>
</evidence>
<gene>
    <name evidence="2" type="ORF">SAMN05660236_0309</name>
</gene>